<proteinExistence type="predicted"/>
<evidence type="ECO:0000313" key="2">
    <source>
        <dbReference type="Proteomes" id="UP001281731"/>
    </source>
</evidence>
<comment type="caution">
    <text evidence="1">The sequence shown here is derived from an EMBL/GenBank/DDBJ whole genome shotgun (WGS) entry which is preliminary data.</text>
</comment>
<sequence length="87" mass="9023">MVFDFLSRLTGMGNPVAAVAEQVGNIVNPMEAVAEHVGNLGDNATNFVEGIPGVDGLSETLGGLTEHVNNLGGSVTEQLSSFFKFGE</sequence>
<evidence type="ECO:0000313" key="1">
    <source>
        <dbReference type="EMBL" id="MDY5154150.1"/>
    </source>
</evidence>
<dbReference type="Proteomes" id="UP001281731">
    <property type="component" value="Unassembled WGS sequence"/>
</dbReference>
<reference evidence="1" key="1">
    <citation type="submission" date="2023-10" db="EMBL/GenBank/DDBJ databases">
        <title>Whole Genome based description of the genera Actinobaculum and Actinotignum reveals a complex phylogenetic relationship within the species included in the genus Actinotignum.</title>
        <authorList>
            <person name="Jensen C.S."/>
            <person name="Dargis R."/>
            <person name="Kemp M."/>
            <person name="Christensen J.J."/>
        </authorList>
    </citation>
    <scope>NUCLEOTIDE SEQUENCE</scope>
    <source>
        <strain evidence="1">SLA_B511</strain>
    </source>
</reference>
<organism evidence="1 2">
    <name type="scientific">Actinotignum urinale</name>
    <dbReference type="NCBI Taxonomy" id="190146"/>
    <lineage>
        <taxon>Bacteria</taxon>
        <taxon>Bacillati</taxon>
        <taxon>Actinomycetota</taxon>
        <taxon>Actinomycetes</taxon>
        <taxon>Actinomycetales</taxon>
        <taxon>Actinomycetaceae</taxon>
        <taxon>Actinotignum</taxon>
    </lineage>
</organism>
<dbReference type="EMBL" id="JAWNGC010000001">
    <property type="protein sequence ID" value="MDY5154150.1"/>
    <property type="molecule type" value="Genomic_DNA"/>
</dbReference>
<name>A0AAW9HUQ9_9ACTO</name>
<dbReference type="AlphaFoldDB" id="A0AAW9HUQ9"/>
<protein>
    <submittedName>
        <fullName evidence="1">Uncharacterized protein</fullName>
    </submittedName>
</protein>
<dbReference type="RefSeq" id="WP_022866062.1">
    <property type="nucleotide sequence ID" value="NZ_CP171105.1"/>
</dbReference>
<gene>
    <name evidence="1" type="ORF">R6G80_00170</name>
</gene>
<accession>A0AAW9HUQ9</accession>